<gene>
    <name evidence="1" type="ORF">CTT34_07640</name>
</gene>
<accession>A0A857GQT6</accession>
<dbReference type="OrthoDB" id="5783128at2"/>
<dbReference type="EMBL" id="CP024621">
    <property type="protein sequence ID" value="QHD51535.1"/>
    <property type="molecule type" value="Genomic_DNA"/>
</dbReference>
<name>A0A857GQT6_9GAMM</name>
<reference evidence="1 2" key="1">
    <citation type="submission" date="2017-10" db="EMBL/GenBank/DDBJ databases">
        <title>Coral associated bacteria.</title>
        <authorList>
            <person name="Wang X."/>
        </authorList>
    </citation>
    <scope>NUCLEOTIDE SEQUENCE [LARGE SCALE GENOMIC DNA]</scope>
    <source>
        <strain evidence="1 2">SCSIO 43005</strain>
    </source>
</reference>
<protein>
    <recommendedName>
        <fullName evidence="3">Lipid/polyisoprenoid-binding YceI-like domain-containing protein</fullName>
    </recommendedName>
</protein>
<proteinExistence type="predicted"/>
<evidence type="ECO:0000313" key="2">
    <source>
        <dbReference type="Proteomes" id="UP000463949"/>
    </source>
</evidence>
<dbReference type="KEGG" id="hmd:CTT34_07640"/>
<evidence type="ECO:0008006" key="3">
    <source>
        <dbReference type="Google" id="ProtNLM"/>
    </source>
</evidence>
<evidence type="ECO:0000313" key="1">
    <source>
        <dbReference type="EMBL" id="QHD51535.1"/>
    </source>
</evidence>
<dbReference type="Proteomes" id="UP000463949">
    <property type="component" value="Chromosome"/>
</dbReference>
<dbReference type="AlphaFoldDB" id="A0A857GQT6"/>
<sequence>MLAGADESANIVGTLDGDKRAWFVLRQSDDSNATFMDVGDQRQVEVTGFVDPLEWDAQEALVLSFVLEGDELVSAKVMQLIGPTAIPPLYTSEGGNIHVSLNHVEQQGRELHLQGKIHGVLALQHDAETPPSISEGIDIRVNFELVAQRVEF</sequence>
<organism evidence="1 2">
    <name type="scientific">Vreelandella aquamarina</name>
    <dbReference type="NCBI Taxonomy" id="77097"/>
    <lineage>
        <taxon>Bacteria</taxon>
        <taxon>Pseudomonadati</taxon>
        <taxon>Pseudomonadota</taxon>
        <taxon>Gammaproteobacteria</taxon>
        <taxon>Oceanospirillales</taxon>
        <taxon>Halomonadaceae</taxon>
        <taxon>Vreelandella</taxon>
    </lineage>
</organism>